<keyword evidence="1" id="KW-1133">Transmembrane helix</keyword>
<comment type="caution">
    <text evidence="2">The sequence shown here is derived from an EMBL/GenBank/DDBJ whole genome shotgun (WGS) entry which is preliminary data.</text>
</comment>
<evidence type="ECO:0000313" key="3">
    <source>
        <dbReference type="Proteomes" id="UP000439903"/>
    </source>
</evidence>
<evidence type="ECO:0000313" key="2">
    <source>
        <dbReference type="EMBL" id="KAF0528732.1"/>
    </source>
</evidence>
<dbReference type="Proteomes" id="UP000439903">
    <property type="component" value="Unassembled WGS sequence"/>
</dbReference>
<dbReference type="AlphaFoldDB" id="A0A8H4ASW6"/>
<dbReference type="EMBL" id="WTPW01000265">
    <property type="protein sequence ID" value="KAF0528732.1"/>
    <property type="molecule type" value="Genomic_DNA"/>
</dbReference>
<protein>
    <submittedName>
        <fullName evidence="2">Uncharacterized protein</fullName>
    </submittedName>
</protein>
<evidence type="ECO:0000256" key="1">
    <source>
        <dbReference type="SAM" id="Phobius"/>
    </source>
</evidence>
<keyword evidence="1" id="KW-0472">Membrane</keyword>
<feature type="transmembrane region" description="Helical" evidence="1">
    <location>
        <begin position="31"/>
        <end position="51"/>
    </location>
</feature>
<name>A0A8H4ASW6_GIGMA</name>
<sequence>MQQSDKGVFIWTLVEKAKLPEPNIPNLYETFSFIINFILILLIDVLVYIIGSEQLHNTRHQSSINSYDNLSKSDVLDNTFENINYPMPNFNPRQDNESDSDNNLYKKDVLNNTFKNINYLMPNINPRSYLSPDELTTLLPIPKRKD</sequence>
<proteinExistence type="predicted"/>
<organism evidence="2 3">
    <name type="scientific">Gigaspora margarita</name>
    <dbReference type="NCBI Taxonomy" id="4874"/>
    <lineage>
        <taxon>Eukaryota</taxon>
        <taxon>Fungi</taxon>
        <taxon>Fungi incertae sedis</taxon>
        <taxon>Mucoromycota</taxon>
        <taxon>Glomeromycotina</taxon>
        <taxon>Glomeromycetes</taxon>
        <taxon>Diversisporales</taxon>
        <taxon>Gigasporaceae</taxon>
        <taxon>Gigaspora</taxon>
    </lineage>
</organism>
<accession>A0A8H4ASW6</accession>
<reference evidence="2 3" key="1">
    <citation type="journal article" date="2019" name="Environ. Microbiol.">
        <title>At the nexus of three kingdoms: the genome of the mycorrhizal fungus Gigaspora margarita provides insights into plant, endobacterial and fungal interactions.</title>
        <authorList>
            <person name="Venice F."/>
            <person name="Ghignone S."/>
            <person name="Salvioli di Fossalunga A."/>
            <person name="Amselem J."/>
            <person name="Novero M."/>
            <person name="Xianan X."/>
            <person name="Sedzielewska Toro K."/>
            <person name="Morin E."/>
            <person name="Lipzen A."/>
            <person name="Grigoriev I.V."/>
            <person name="Henrissat B."/>
            <person name="Martin F.M."/>
            <person name="Bonfante P."/>
        </authorList>
    </citation>
    <scope>NUCLEOTIDE SEQUENCE [LARGE SCALE GENOMIC DNA]</scope>
    <source>
        <strain evidence="2 3">BEG34</strain>
    </source>
</reference>
<keyword evidence="3" id="KW-1185">Reference proteome</keyword>
<gene>
    <name evidence="2" type="ORF">F8M41_013031</name>
</gene>
<keyword evidence="1" id="KW-0812">Transmembrane</keyword>